<organism evidence="3 4">
    <name type="scientific">Sedimentitalea todarodis</name>
    <dbReference type="NCBI Taxonomy" id="1631240"/>
    <lineage>
        <taxon>Bacteria</taxon>
        <taxon>Pseudomonadati</taxon>
        <taxon>Pseudomonadota</taxon>
        <taxon>Alphaproteobacteria</taxon>
        <taxon>Rhodobacterales</taxon>
        <taxon>Paracoccaceae</taxon>
        <taxon>Sedimentitalea</taxon>
    </lineage>
</organism>
<comment type="caution">
    <text evidence="3">The sequence shown here is derived from an EMBL/GenBank/DDBJ whole genome shotgun (WGS) entry which is preliminary data.</text>
</comment>
<keyword evidence="2" id="KW-1133">Transmembrane helix</keyword>
<dbReference type="RefSeq" id="WP_316776311.1">
    <property type="nucleotide sequence ID" value="NZ_JASMWN010000008.1"/>
</dbReference>
<evidence type="ECO:0000313" key="3">
    <source>
        <dbReference type="EMBL" id="MDU9004521.1"/>
    </source>
</evidence>
<keyword evidence="2" id="KW-0812">Transmembrane</keyword>
<feature type="transmembrane region" description="Helical" evidence="2">
    <location>
        <begin position="78"/>
        <end position="102"/>
    </location>
</feature>
<evidence type="ECO:0000256" key="1">
    <source>
        <dbReference type="SAM" id="MobiDB-lite"/>
    </source>
</evidence>
<dbReference type="EMBL" id="JASMWN010000008">
    <property type="protein sequence ID" value="MDU9004521.1"/>
    <property type="molecule type" value="Genomic_DNA"/>
</dbReference>
<protein>
    <recommendedName>
        <fullName evidence="5">DUF4231 domain-containing protein</fullName>
    </recommendedName>
</protein>
<evidence type="ECO:0000313" key="4">
    <source>
        <dbReference type="Proteomes" id="UP001255416"/>
    </source>
</evidence>
<feature type="compositionally biased region" description="Basic and acidic residues" evidence="1">
    <location>
        <begin position="10"/>
        <end position="20"/>
    </location>
</feature>
<keyword evidence="4" id="KW-1185">Reference proteome</keyword>
<feature type="transmembrane region" description="Helical" evidence="2">
    <location>
        <begin position="174"/>
        <end position="193"/>
    </location>
</feature>
<evidence type="ECO:0000256" key="2">
    <source>
        <dbReference type="SAM" id="Phobius"/>
    </source>
</evidence>
<reference evidence="4" key="1">
    <citation type="submission" date="2023-05" db="EMBL/GenBank/DDBJ databases">
        <title>Sedimentitalea sp. nov. JM2-8.</title>
        <authorList>
            <person name="Huang J."/>
        </authorList>
    </citation>
    <scope>NUCLEOTIDE SEQUENCE [LARGE SCALE GENOMIC DNA]</scope>
    <source>
        <strain evidence="4">KHS03</strain>
    </source>
</reference>
<name>A0ABU3VEA9_9RHOB</name>
<gene>
    <name evidence="3" type="ORF">QO231_11745</name>
</gene>
<keyword evidence="2" id="KW-0472">Membrane</keyword>
<proteinExistence type="predicted"/>
<feature type="transmembrane region" description="Helical" evidence="2">
    <location>
        <begin position="199"/>
        <end position="216"/>
    </location>
</feature>
<accession>A0ABU3VEA9</accession>
<feature type="transmembrane region" description="Helical" evidence="2">
    <location>
        <begin position="34"/>
        <end position="58"/>
    </location>
</feature>
<feature type="region of interest" description="Disordered" evidence="1">
    <location>
        <begin position="1"/>
        <end position="20"/>
    </location>
</feature>
<sequence>MTDLPSEISQDPRYRRVHDERERHAAEARAAQSLYLLMTRIFVVASAVAAIAGGLVLFGTEASPQEDSPRIVHWLSGGAARTGLIIVQGLGLAAAAGSGYILGRREPGKRWVTARMRAEDGRLLLARRTLEIGHEKGPGAFRQAGDWFVSFLEGQIKYLDTSARRRDRSAMRGLIVAALLVALAALASVLTGFDSKTLVVVLAIFGVAVPALTAAVEKWGEATADSKRAELHDASWSALNTLRDDVPAFQAAVAENDLDAALGFTDRVFAVLRDDHSGFAVTHGNAGGGAPGAG</sequence>
<dbReference type="Proteomes" id="UP001255416">
    <property type="component" value="Unassembled WGS sequence"/>
</dbReference>
<evidence type="ECO:0008006" key="5">
    <source>
        <dbReference type="Google" id="ProtNLM"/>
    </source>
</evidence>